<accession>A0AAD8WAR8</accession>
<dbReference type="PANTHER" id="PTHR34591">
    <property type="entry name" value="OS03G0653100 PROTEIN-RELATED"/>
    <property type="match status" value="1"/>
</dbReference>
<dbReference type="InterPro" id="IPR036047">
    <property type="entry name" value="F-box-like_dom_sf"/>
</dbReference>
<dbReference type="EMBL" id="JAUUTY010000004">
    <property type="protein sequence ID" value="KAK1647162.1"/>
    <property type="molecule type" value="Genomic_DNA"/>
</dbReference>
<feature type="compositionally biased region" description="Acidic residues" evidence="1">
    <location>
        <begin position="357"/>
        <end position="366"/>
    </location>
</feature>
<feature type="domain" description="F-box" evidence="2">
    <location>
        <begin position="7"/>
        <end position="47"/>
    </location>
</feature>
<comment type="caution">
    <text evidence="3">The sequence shown here is derived from an EMBL/GenBank/DDBJ whole genome shotgun (WGS) entry which is preliminary data.</text>
</comment>
<dbReference type="AlphaFoldDB" id="A0AAD8WAR8"/>
<keyword evidence="4" id="KW-1185">Reference proteome</keyword>
<evidence type="ECO:0000313" key="4">
    <source>
        <dbReference type="Proteomes" id="UP001231189"/>
    </source>
</evidence>
<organism evidence="3 4">
    <name type="scientific">Lolium multiflorum</name>
    <name type="common">Italian ryegrass</name>
    <name type="synonym">Lolium perenne subsp. multiflorum</name>
    <dbReference type="NCBI Taxonomy" id="4521"/>
    <lineage>
        <taxon>Eukaryota</taxon>
        <taxon>Viridiplantae</taxon>
        <taxon>Streptophyta</taxon>
        <taxon>Embryophyta</taxon>
        <taxon>Tracheophyta</taxon>
        <taxon>Spermatophyta</taxon>
        <taxon>Magnoliopsida</taxon>
        <taxon>Liliopsida</taxon>
        <taxon>Poales</taxon>
        <taxon>Poaceae</taxon>
        <taxon>BOP clade</taxon>
        <taxon>Pooideae</taxon>
        <taxon>Poodae</taxon>
        <taxon>Poeae</taxon>
        <taxon>Poeae Chloroplast Group 2 (Poeae type)</taxon>
        <taxon>Loliodinae</taxon>
        <taxon>Loliinae</taxon>
        <taxon>Lolium</taxon>
    </lineage>
</organism>
<feature type="compositionally biased region" description="Basic and acidic residues" evidence="1">
    <location>
        <begin position="367"/>
        <end position="384"/>
    </location>
</feature>
<dbReference type="InterPro" id="IPR001810">
    <property type="entry name" value="F-box_dom"/>
</dbReference>
<sequence length="492" mass="56886">MDQTEALPDDALADILGRLEACDLAASRCVRKTWRAVVDARGLLLPHVLPHSLHGIFINYIDHKRPRCFSRPTAKKPVIDGNLDFLPGYDEDSNPIVDHCNGLLLFKYWMNFCVVNPTTRRWEPIRYMDDEGRNAYLVFDPASSPHYEVLLIPDVPKKVILPSHDEQEDPHDSMEWPPSLWMLDVFSSSAKKWQNRSFVREGTAAGTVTSVRADPLVPRSMGFNNGPRWRCGVYWGRSLYVHCRGAYVARFSLTGGMYQVIKMPEYIPESKPAQYLGKSENGVYLATIHYVYQIRIYNLVESNTQIDWVLKHYVDVEPWVSVWLCDLSRFKKTWTLDGDDDKYEREKGDNIGWNFDNENDGDDDPDEDRREEVQDEKEKGKVGGEHNGNQMVENLEWDSDHDNDLTIQEEYGYLPHDFSFLGFHPYKEVIFMGLPSFVGVAYHLKNSKIQYLGNMRPDYYRGSGNGFYESFPYTPCMIGNLRKDASWSERRG</sequence>
<dbReference type="SMART" id="SM00256">
    <property type="entry name" value="FBOX"/>
    <property type="match status" value="1"/>
</dbReference>
<name>A0AAD8WAR8_LOLMU</name>
<dbReference type="Proteomes" id="UP001231189">
    <property type="component" value="Unassembled WGS sequence"/>
</dbReference>
<protein>
    <recommendedName>
        <fullName evidence="2">F-box domain-containing protein</fullName>
    </recommendedName>
</protein>
<dbReference type="SUPFAM" id="SSF81383">
    <property type="entry name" value="F-box domain"/>
    <property type="match status" value="1"/>
</dbReference>
<evidence type="ECO:0000259" key="2">
    <source>
        <dbReference type="SMART" id="SM00256"/>
    </source>
</evidence>
<evidence type="ECO:0000256" key="1">
    <source>
        <dbReference type="SAM" id="MobiDB-lite"/>
    </source>
</evidence>
<dbReference type="PANTHER" id="PTHR34591:SF39">
    <property type="entry name" value="F-BOX DOMAIN-CONTAINING PROTEIN"/>
    <property type="match status" value="1"/>
</dbReference>
<evidence type="ECO:0000313" key="3">
    <source>
        <dbReference type="EMBL" id="KAK1647162.1"/>
    </source>
</evidence>
<proteinExistence type="predicted"/>
<dbReference type="Pfam" id="PF00646">
    <property type="entry name" value="F-box"/>
    <property type="match status" value="1"/>
</dbReference>
<gene>
    <name evidence="3" type="ORF">QYE76_064967</name>
</gene>
<reference evidence="3" key="1">
    <citation type="submission" date="2023-07" db="EMBL/GenBank/DDBJ databases">
        <title>A chromosome-level genome assembly of Lolium multiflorum.</title>
        <authorList>
            <person name="Chen Y."/>
            <person name="Copetti D."/>
            <person name="Kolliker R."/>
            <person name="Studer B."/>
        </authorList>
    </citation>
    <scope>NUCLEOTIDE SEQUENCE</scope>
    <source>
        <strain evidence="3">02402/16</strain>
        <tissue evidence="3">Leaf</tissue>
    </source>
</reference>
<feature type="region of interest" description="Disordered" evidence="1">
    <location>
        <begin position="347"/>
        <end position="388"/>
    </location>
</feature>